<dbReference type="PANTHER" id="PTHR21301">
    <property type="entry name" value="REVERSE TRANSCRIPTASE"/>
    <property type="match status" value="1"/>
</dbReference>
<dbReference type="Pfam" id="PF26215">
    <property type="entry name" value="HTH_animal"/>
    <property type="match status" value="1"/>
</dbReference>
<dbReference type="InterPro" id="IPR058912">
    <property type="entry name" value="HTH_animal"/>
</dbReference>
<evidence type="ECO:0000259" key="1">
    <source>
        <dbReference type="Pfam" id="PF26215"/>
    </source>
</evidence>
<evidence type="ECO:0000313" key="3">
    <source>
        <dbReference type="Proteomes" id="UP001295444"/>
    </source>
</evidence>
<dbReference type="AlphaFoldDB" id="A0AAD1RB43"/>
<keyword evidence="3" id="KW-1185">Reference proteome</keyword>
<dbReference type="PANTHER" id="PTHR21301:SF12">
    <property type="match status" value="1"/>
</dbReference>
<dbReference type="EMBL" id="OW240913">
    <property type="protein sequence ID" value="CAH2246455.1"/>
    <property type="molecule type" value="Genomic_DNA"/>
</dbReference>
<reference evidence="2" key="1">
    <citation type="submission" date="2022-03" db="EMBL/GenBank/DDBJ databases">
        <authorList>
            <person name="Alioto T."/>
            <person name="Alioto T."/>
            <person name="Gomez Garrido J."/>
        </authorList>
    </citation>
    <scope>NUCLEOTIDE SEQUENCE</scope>
</reference>
<name>A0AAD1RB43_PELCU</name>
<protein>
    <recommendedName>
        <fullName evidence="1">Helix-turn-helix domain-containing protein</fullName>
    </recommendedName>
</protein>
<gene>
    <name evidence="2" type="ORF">PECUL_23A050112</name>
</gene>
<feature type="domain" description="Helix-turn-helix" evidence="1">
    <location>
        <begin position="166"/>
        <end position="216"/>
    </location>
</feature>
<evidence type="ECO:0000313" key="2">
    <source>
        <dbReference type="EMBL" id="CAH2246455.1"/>
    </source>
</evidence>
<accession>A0AAD1RB43</accession>
<dbReference type="Proteomes" id="UP001295444">
    <property type="component" value="Chromosome 02"/>
</dbReference>
<organism evidence="2 3">
    <name type="scientific">Pelobates cultripes</name>
    <name type="common">Western spadefoot toad</name>
    <dbReference type="NCBI Taxonomy" id="61616"/>
    <lineage>
        <taxon>Eukaryota</taxon>
        <taxon>Metazoa</taxon>
        <taxon>Chordata</taxon>
        <taxon>Craniata</taxon>
        <taxon>Vertebrata</taxon>
        <taxon>Euteleostomi</taxon>
        <taxon>Amphibia</taxon>
        <taxon>Batrachia</taxon>
        <taxon>Anura</taxon>
        <taxon>Pelobatoidea</taxon>
        <taxon>Pelobatidae</taxon>
        <taxon>Pelobates</taxon>
    </lineage>
</organism>
<sequence>MDVCSLFMVIPHIDGIMAKRQVLCNSPIYRGPPFEFVLELLSLILHNNHFRFEEQWYLQVAGTYMGSSVAPMYANAYMYVYEIQHILSPYEDHITGYYHYDLLIIWKGTQVEAQQMMETLNHLPSPIRFTANISTDKVQYLDLELSCGPNGIEHTLFSKPTDHTTLLHAHSAHPTALKKSIPKAQFQRVIRNNSNQAKAELQLETMTQKFVNRGYESLVLKVALIKAKTAPIQGKAEPIQWMVFPMTFHNSSQQVSTVIKDNWKMVATDCSLPKIFKELPMIWYRRNRNLRDILVHIDLVDSYSKTTTSNI</sequence>
<proteinExistence type="predicted"/>